<dbReference type="InterPro" id="IPR006694">
    <property type="entry name" value="Fatty_acid_hydroxylase"/>
</dbReference>
<dbReference type="AlphaFoldDB" id="A0A2K9LG17"/>
<accession>A0A2K9LG17</accession>
<dbReference type="GO" id="GO:0016491">
    <property type="term" value="F:oxidoreductase activity"/>
    <property type="evidence" value="ECO:0007669"/>
    <property type="project" value="InterPro"/>
</dbReference>
<dbReference type="Pfam" id="PF04116">
    <property type="entry name" value="FA_hydroxylase"/>
    <property type="match status" value="1"/>
</dbReference>
<comment type="subcellular location">
    <subcellularLocation>
        <location evidence="1">Membrane</location>
    </subcellularLocation>
</comment>
<organism evidence="7 8">
    <name type="scientific">Ketobacter alkanivorans</name>
    <dbReference type="NCBI Taxonomy" id="1917421"/>
    <lineage>
        <taxon>Bacteria</taxon>
        <taxon>Pseudomonadati</taxon>
        <taxon>Pseudomonadota</taxon>
        <taxon>Gammaproteobacteria</taxon>
        <taxon>Pseudomonadales</taxon>
        <taxon>Ketobacteraceae</taxon>
        <taxon>Ketobacter</taxon>
    </lineage>
</organism>
<feature type="transmembrane region" description="Helical" evidence="5">
    <location>
        <begin position="109"/>
        <end position="130"/>
    </location>
</feature>
<keyword evidence="8" id="KW-1185">Reference proteome</keyword>
<feature type="transmembrane region" description="Helical" evidence="5">
    <location>
        <begin position="12"/>
        <end position="30"/>
    </location>
</feature>
<dbReference type="KEGG" id="kak:Kalk_01080"/>
<feature type="transmembrane region" description="Helical" evidence="5">
    <location>
        <begin position="82"/>
        <end position="103"/>
    </location>
</feature>
<dbReference type="GO" id="GO:0005506">
    <property type="term" value="F:iron ion binding"/>
    <property type="evidence" value="ECO:0007669"/>
    <property type="project" value="InterPro"/>
</dbReference>
<evidence type="ECO:0000256" key="4">
    <source>
        <dbReference type="ARBA" id="ARBA00023136"/>
    </source>
</evidence>
<dbReference type="GO" id="GO:0016020">
    <property type="term" value="C:membrane"/>
    <property type="evidence" value="ECO:0007669"/>
    <property type="project" value="UniProtKB-SubCell"/>
</dbReference>
<dbReference type="EMBL" id="CP022684">
    <property type="protein sequence ID" value="AUM11111.1"/>
    <property type="molecule type" value="Genomic_DNA"/>
</dbReference>
<name>A0A2K9LG17_9GAMM</name>
<feature type="transmembrane region" description="Helical" evidence="5">
    <location>
        <begin position="36"/>
        <end position="61"/>
    </location>
</feature>
<evidence type="ECO:0000313" key="8">
    <source>
        <dbReference type="Proteomes" id="UP000235116"/>
    </source>
</evidence>
<dbReference type="OrthoDB" id="9770329at2"/>
<keyword evidence="2 5" id="KW-0812">Transmembrane</keyword>
<proteinExistence type="predicted"/>
<evidence type="ECO:0000256" key="1">
    <source>
        <dbReference type="ARBA" id="ARBA00004370"/>
    </source>
</evidence>
<protein>
    <submittedName>
        <fullName evidence="7">Fatty acid hydroxylase</fullName>
    </submittedName>
</protein>
<evidence type="ECO:0000256" key="2">
    <source>
        <dbReference type="ARBA" id="ARBA00022692"/>
    </source>
</evidence>
<reference evidence="8" key="1">
    <citation type="submission" date="2017-08" db="EMBL/GenBank/DDBJ databases">
        <title>Direct submision.</title>
        <authorList>
            <person name="Kim S.-J."/>
            <person name="Rhee S.-K."/>
        </authorList>
    </citation>
    <scope>NUCLEOTIDE SEQUENCE [LARGE SCALE GENOMIC DNA]</scope>
    <source>
        <strain evidence="8">GI5</strain>
    </source>
</reference>
<dbReference type="RefSeq" id="WP_101892451.1">
    <property type="nucleotide sequence ID" value="NZ_CP022684.1"/>
</dbReference>
<feature type="domain" description="Fatty acid hydroxylase" evidence="6">
    <location>
        <begin position="113"/>
        <end position="247"/>
    </location>
</feature>
<dbReference type="PANTHER" id="PTHR11863">
    <property type="entry name" value="STEROL DESATURASE"/>
    <property type="match status" value="1"/>
</dbReference>
<sequence>MRQTIELLVRTLYLPFFLLIGNGVAVYWISEGYSKPWLVAWVLIFIGFSFLAEQLAAYDIAFNTPAGDQKRDTLHATINESLTIAGLFSLPLVGDSLTLGAIWPNDWPLALEFILAILIADVGITLAHYASHRLRVLWRLHAIHHSVKRMYGFNGLMKHPLHQLIETTAGVATLLLMGAPTEIMVLLATAVTLQLLLQHSNVAYYAGPLKFVLAINAVHRFHHLNTAEEGDVNFGLFTTFTDHLLGTWYYDGDRVIGSDDLGIASEPDYPVGYMPQLLEPLRKTRHE</sequence>
<evidence type="ECO:0000259" key="6">
    <source>
        <dbReference type="Pfam" id="PF04116"/>
    </source>
</evidence>
<keyword evidence="3 5" id="KW-1133">Transmembrane helix</keyword>
<evidence type="ECO:0000313" key="7">
    <source>
        <dbReference type="EMBL" id="AUM11111.1"/>
    </source>
</evidence>
<dbReference type="GO" id="GO:0008610">
    <property type="term" value="P:lipid biosynthetic process"/>
    <property type="evidence" value="ECO:0007669"/>
    <property type="project" value="InterPro"/>
</dbReference>
<dbReference type="Proteomes" id="UP000235116">
    <property type="component" value="Chromosome"/>
</dbReference>
<evidence type="ECO:0000256" key="5">
    <source>
        <dbReference type="SAM" id="Phobius"/>
    </source>
</evidence>
<evidence type="ECO:0000256" key="3">
    <source>
        <dbReference type="ARBA" id="ARBA00022989"/>
    </source>
</evidence>
<gene>
    <name evidence="7" type="ORF">Kalk_01080</name>
</gene>
<dbReference type="InterPro" id="IPR050307">
    <property type="entry name" value="Sterol_Desaturase_Related"/>
</dbReference>
<keyword evidence="4 5" id="KW-0472">Membrane</keyword>